<evidence type="ECO:0000313" key="1">
    <source>
        <dbReference type="EMBL" id="ERG90739.1"/>
    </source>
</evidence>
<dbReference type="Proteomes" id="UP000030649">
    <property type="component" value="Unassembled WGS sequence"/>
</dbReference>
<evidence type="ECO:0000313" key="2">
    <source>
        <dbReference type="Proteomes" id="UP000030649"/>
    </source>
</evidence>
<name>U1MLY8_9EURY</name>
<dbReference type="STRING" id="1238424.J07HQW1_00766"/>
<proteinExistence type="predicted"/>
<organism evidence="1 2">
    <name type="scientific">Haloquadratum walsbyi J07HQW1</name>
    <dbReference type="NCBI Taxonomy" id="1238424"/>
    <lineage>
        <taxon>Archaea</taxon>
        <taxon>Methanobacteriati</taxon>
        <taxon>Methanobacteriota</taxon>
        <taxon>Stenosarchaea group</taxon>
        <taxon>Halobacteria</taxon>
        <taxon>Halobacteriales</taxon>
        <taxon>Haloferacaceae</taxon>
        <taxon>Haloquadratum</taxon>
    </lineage>
</organism>
<dbReference type="EMBL" id="KE356560">
    <property type="protein sequence ID" value="ERG90739.1"/>
    <property type="molecule type" value="Genomic_DNA"/>
</dbReference>
<accession>U1MLY8</accession>
<reference evidence="1 2" key="1">
    <citation type="journal article" date="2013" name="PLoS ONE">
        <title>Assembly-driven community genomics of a hypersaline microbial ecosystem.</title>
        <authorList>
            <person name="Podell S."/>
            <person name="Ugalde J.A."/>
            <person name="Narasingarao P."/>
            <person name="Banfield J.F."/>
            <person name="Heidelberg K.B."/>
            <person name="Allen E.E."/>
        </authorList>
    </citation>
    <scope>NUCLEOTIDE SEQUENCE [LARGE SCALE GENOMIC DNA]</scope>
    <source>
        <strain evidence="2">J07HQW1</strain>
    </source>
</reference>
<gene>
    <name evidence="1" type="ORF">J07HQW1_00766</name>
</gene>
<dbReference type="AlphaFoldDB" id="U1MLY8"/>
<protein>
    <submittedName>
        <fullName evidence="1">Uncharacterized protein</fullName>
    </submittedName>
</protein>
<sequence>MLRRSFLAALSTASALPVIPDRFDPDHPSTLPSEGNLMFWFHFYSAIERDRPMSTERARKKTVEELNLWKLKKDEAVRLLKLANEGVYDTDDMPERWHSVFGETEQ</sequence>
<dbReference type="HOGENOM" id="CLU_2217009_0_0_2"/>